<evidence type="ECO:0000313" key="3">
    <source>
        <dbReference type="Proteomes" id="UP000887159"/>
    </source>
</evidence>
<comment type="caution">
    <text evidence="2">The sequence shown here is derived from an EMBL/GenBank/DDBJ whole genome shotgun (WGS) entry which is preliminary data.</text>
</comment>
<dbReference type="Proteomes" id="UP000887159">
    <property type="component" value="Unassembled WGS sequence"/>
</dbReference>
<dbReference type="Gene3D" id="3.30.420.10">
    <property type="entry name" value="Ribonuclease H-like superfamily/Ribonuclease H"/>
    <property type="match status" value="1"/>
</dbReference>
<evidence type="ECO:0000313" key="2">
    <source>
        <dbReference type="EMBL" id="GFX94390.1"/>
    </source>
</evidence>
<feature type="region of interest" description="Disordered" evidence="1">
    <location>
        <begin position="170"/>
        <end position="197"/>
    </location>
</feature>
<name>A0A8X6RHS6_TRICX</name>
<evidence type="ECO:0000256" key="1">
    <source>
        <dbReference type="SAM" id="MobiDB-lite"/>
    </source>
</evidence>
<proteinExistence type="predicted"/>
<reference evidence="2" key="1">
    <citation type="submission" date="2020-08" db="EMBL/GenBank/DDBJ databases">
        <title>Multicomponent nature underlies the extraordinary mechanical properties of spider dragline silk.</title>
        <authorList>
            <person name="Kono N."/>
            <person name="Nakamura H."/>
            <person name="Mori M."/>
            <person name="Yoshida Y."/>
            <person name="Ohtoshi R."/>
            <person name="Malay A.D."/>
            <person name="Moran D.A.P."/>
            <person name="Tomita M."/>
            <person name="Numata K."/>
            <person name="Arakawa K."/>
        </authorList>
    </citation>
    <scope>NUCLEOTIDE SEQUENCE</scope>
</reference>
<dbReference type="AlphaFoldDB" id="A0A8X6RHS6"/>
<sequence>MDDNCMPHRANLVEDFLFKEVIVRMEWPACSPDMNPIENVWDALGRRVADHKQPPQTLQKLERALLEDSAKEQKVQDSKCNREFQVRCSEKYDIVSKSDKAVRVLCSGIVLRRKSFASSRVVEPHFVTFLELMSCGFCVVPSLHLLRPQVEGKLCTSSKRAWRFCTYSSGDEGVSGGRPNSRSQRETKISAKKHLGW</sequence>
<protein>
    <submittedName>
        <fullName evidence="2">Transposable element Tcb2 transposase</fullName>
    </submittedName>
</protein>
<gene>
    <name evidence="2" type="primary">X975_01565</name>
    <name evidence="2" type="ORF">TNCV_4294351</name>
</gene>
<dbReference type="InterPro" id="IPR036397">
    <property type="entry name" value="RNaseH_sf"/>
</dbReference>
<accession>A0A8X6RHS6</accession>
<keyword evidence="3" id="KW-1185">Reference proteome</keyword>
<dbReference type="GO" id="GO:0003676">
    <property type="term" value="F:nucleic acid binding"/>
    <property type="evidence" value="ECO:0007669"/>
    <property type="project" value="InterPro"/>
</dbReference>
<organism evidence="2 3">
    <name type="scientific">Trichonephila clavipes</name>
    <name type="common">Golden silk orbweaver</name>
    <name type="synonym">Nephila clavipes</name>
    <dbReference type="NCBI Taxonomy" id="2585209"/>
    <lineage>
        <taxon>Eukaryota</taxon>
        <taxon>Metazoa</taxon>
        <taxon>Ecdysozoa</taxon>
        <taxon>Arthropoda</taxon>
        <taxon>Chelicerata</taxon>
        <taxon>Arachnida</taxon>
        <taxon>Araneae</taxon>
        <taxon>Araneomorphae</taxon>
        <taxon>Entelegynae</taxon>
        <taxon>Araneoidea</taxon>
        <taxon>Nephilidae</taxon>
        <taxon>Trichonephila</taxon>
    </lineage>
</organism>
<dbReference type="EMBL" id="BMAU01021177">
    <property type="protein sequence ID" value="GFX94390.1"/>
    <property type="molecule type" value="Genomic_DNA"/>
</dbReference>